<reference evidence="7 8" key="1">
    <citation type="submission" date="2014-04" db="EMBL/GenBank/DDBJ databases">
        <authorList>
            <consortium name="DOE Joint Genome Institute"/>
            <person name="Kuo A."/>
            <person name="Kohler A."/>
            <person name="Nagy L.G."/>
            <person name="Floudas D."/>
            <person name="Copeland A."/>
            <person name="Barry K.W."/>
            <person name="Cichocki N."/>
            <person name="Veneault-Fourrey C."/>
            <person name="LaButti K."/>
            <person name="Lindquist E.A."/>
            <person name="Lipzen A."/>
            <person name="Lundell T."/>
            <person name="Morin E."/>
            <person name="Murat C."/>
            <person name="Sun H."/>
            <person name="Tunlid A."/>
            <person name="Henrissat B."/>
            <person name="Grigoriev I.V."/>
            <person name="Hibbett D.S."/>
            <person name="Martin F."/>
            <person name="Nordberg H.P."/>
            <person name="Cantor M.N."/>
            <person name="Hua S.X."/>
        </authorList>
    </citation>
    <scope>NUCLEOTIDE SEQUENCE [LARGE SCALE GENOMIC DNA]</scope>
    <source>
        <strain evidence="7 8">Foug A</strain>
    </source>
</reference>
<evidence type="ECO:0000256" key="4">
    <source>
        <dbReference type="PROSITE-ProRule" id="PRU00175"/>
    </source>
</evidence>
<dbReference type="GO" id="GO:0008270">
    <property type="term" value="F:zinc ion binding"/>
    <property type="evidence" value="ECO:0007669"/>
    <property type="project" value="UniProtKB-KW"/>
</dbReference>
<dbReference type="PANTHER" id="PTHR11685">
    <property type="entry name" value="RBR FAMILY RING FINGER AND IBR DOMAIN-CONTAINING"/>
    <property type="match status" value="1"/>
</dbReference>
<dbReference type="InterPro" id="IPR001841">
    <property type="entry name" value="Znf_RING"/>
</dbReference>
<proteinExistence type="predicted"/>
<accession>A0A0C3DN99</accession>
<dbReference type="GO" id="GO:0004842">
    <property type="term" value="F:ubiquitin-protein transferase activity"/>
    <property type="evidence" value="ECO:0007669"/>
    <property type="project" value="InterPro"/>
</dbReference>
<dbReference type="Pfam" id="PF13445">
    <property type="entry name" value="zf-RING_UBOX"/>
    <property type="match status" value="1"/>
</dbReference>
<keyword evidence="2 4" id="KW-0863">Zinc-finger</keyword>
<name>A0A0C3DN99_9AGAM</name>
<feature type="compositionally biased region" description="Basic and acidic residues" evidence="5">
    <location>
        <begin position="276"/>
        <end position="285"/>
    </location>
</feature>
<dbReference type="InterPro" id="IPR027370">
    <property type="entry name" value="Znf-RING_euk"/>
</dbReference>
<gene>
    <name evidence="7" type="ORF">SCLCIDRAFT_28661</name>
</gene>
<dbReference type="InterPro" id="IPR013083">
    <property type="entry name" value="Znf_RING/FYVE/PHD"/>
</dbReference>
<protein>
    <recommendedName>
        <fullName evidence="6">RING-type domain-containing protein</fullName>
    </recommendedName>
</protein>
<dbReference type="InParanoid" id="A0A0C3DN99"/>
<sequence>MASETPSDIAQLMADMELGREHTITFPDTATIPRKKLTVCNLAALNFSRTAFAIVVKSKGSIWTDVVPKLVSSQTIEESLDICRRWRETLHLDFQDTYQVPMFERPLKQVSTKHGQACAQHFRAILQEMQPTKSSTAAIVVRGSDSIVCLKLFEPGNDVFVIFDTRPPPDHPNGMAMTFSRSIEQTVHRLCILMPSVTPGRQNSNLHWQSRLLSNCISYVFVPRSADGGDSEGPLLHSSLVLLTLQAERAELKRNHTHLLARNQTLERRMTELQRTLQEEKEKATQRRIKQQSRVAPRPSNRDVSRPSTRIHHPQSSTKRTDLGVTFPPEDSDPNLILALELQRNFDLEDRELTAQRGALLKTAQRQYHCSVCLDDFPEDDVVRIDGCGHEICRDCVRGHVCSKIDEHRFPVLCPVCTADRGNRNPSTITGQLVQLLGVSEEQYQTWVEMEMAQFSILVECRKCNQSVFVDRHDMEAAELMQCPVLGCDHVWCRKCQQTVERGGPDHSCDGSKELEHLVQEQGWKLCPNPYPEAEWLQFHVAQMATEIPSDIAQLMADMKLGREHTITFPDTATIPRKNLTVCNLAALNFSRTAFSIVLKSKGSIWTDVVPKLVSSQTIEVARNPSS</sequence>
<dbReference type="GO" id="GO:0016567">
    <property type="term" value="P:protein ubiquitination"/>
    <property type="evidence" value="ECO:0007669"/>
    <property type="project" value="InterPro"/>
</dbReference>
<dbReference type="PROSITE" id="PS50089">
    <property type="entry name" value="ZF_RING_2"/>
    <property type="match status" value="1"/>
</dbReference>
<dbReference type="SUPFAM" id="SSF57850">
    <property type="entry name" value="RING/U-box"/>
    <property type="match status" value="1"/>
</dbReference>
<dbReference type="Proteomes" id="UP000053989">
    <property type="component" value="Unassembled WGS sequence"/>
</dbReference>
<keyword evidence="3" id="KW-0862">Zinc</keyword>
<evidence type="ECO:0000256" key="2">
    <source>
        <dbReference type="ARBA" id="ARBA00022771"/>
    </source>
</evidence>
<organism evidence="7 8">
    <name type="scientific">Scleroderma citrinum Foug A</name>
    <dbReference type="NCBI Taxonomy" id="1036808"/>
    <lineage>
        <taxon>Eukaryota</taxon>
        <taxon>Fungi</taxon>
        <taxon>Dikarya</taxon>
        <taxon>Basidiomycota</taxon>
        <taxon>Agaricomycotina</taxon>
        <taxon>Agaricomycetes</taxon>
        <taxon>Agaricomycetidae</taxon>
        <taxon>Boletales</taxon>
        <taxon>Sclerodermatineae</taxon>
        <taxon>Sclerodermataceae</taxon>
        <taxon>Scleroderma</taxon>
    </lineage>
</organism>
<dbReference type="HOGENOM" id="CLU_011917_1_0_1"/>
<keyword evidence="1" id="KW-0479">Metal-binding</keyword>
<evidence type="ECO:0000313" key="8">
    <source>
        <dbReference type="Proteomes" id="UP000053989"/>
    </source>
</evidence>
<dbReference type="Gene3D" id="3.30.40.10">
    <property type="entry name" value="Zinc/RING finger domain, C3HC4 (zinc finger)"/>
    <property type="match status" value="1"/>
</dbReference>
<dbReference type="EMBL" id="KN822097">
    <property type="protein sequence ID" value="KIM57704.1"/>
    <property type="molecule type" value="Genomic_DNA"/>
</dbReference>
<evidence type="ECO:0000256" key="1">
    <source>
        <dbReference type="ARBA" id="ARBA00022723"/>
    </source>
</evidence>
<feature type="domain" description="RING-type" evidence="6">
    <location>
        <begin position="370"/>
        <end position="418"/>
    </location>
</feature>
<evidence type="ECO:0000259" key="6">
    <source>
        <dbReference type="PROSITE" id="PS50089"/>
    </source>
</evidence>
<reference evidence="8" key="2">
    <citation type="submission" date="2015-01" db="EMBL/GenBank/DDBJ databases">
        <title>Evolutionary Origins and Diversification of the Mycorrhizal Mutualists.</title>
        <authorList>
            <consortium name="DOE Joint Genome Institute"/>
            <consortium name="Mycorrhizal Genomics Consortium"/>
            <person name="Kohler A."/>
            <person name="Kuo A."/>
            <person name="Nagy L.G."/>
            <person name="Floudas D."/>
            <person name="Copeland A."/>
            <person name="Barry K.W."/>
            <person name="Cichocki N."/>
            <person name="Veneault-Fourrey C."/>
            <person name="LaButti K."/>
            <person name="Lindquist E.A."/>
            <person name="Lipzen A."/>
            <person name="Lundell T."/>
            <person name="Morin E."/>
            <person name="Murat C."/>
            <person name="Riley R."/>
            <person name="Ohm R."/>
            <person name="Sun H."/>
            <person name="Tunlid A."/>
            <person name="Henrissat B."/>
            <person name="Grigoriev I.V."/>
            <person name="Hibbett D.S."/>
            <person name="Martin F."/>
        </authorList>
    </citation>
    <scope>NUCLEOTIDE SEQUENCE [LARGE SCALE GENOMIC DNA]</scope>
    <source>
        <strain evidence="8">Foug A</strain>
    </source>
</reference>
<dbReference type="InterPro" id="IPR031127">
    <property type="entry name" value="E3_UB_ligase_RBR"/>
</dbReference>
<evidence type="ECO:0000256" key="3">
    <source>
        <dbReference type="ARBA" id="ARBA00022833"/>
    </source>
</evidence>
<dbReference type="AlphaFoldDB" id="A0A0C3DN99"/>
<dbReference type="SMART" id="SM00184">
    <property type="entry name" value="RING"/>
    <property type="match status" value="1"/>
</dbReference>
<keyword evidence="8" id="KW-1185">Reference proteome</keyword>
<evidence type="ECO:0000313" key="7">
    <source>
        <dbReference type="EMBL" id="KIM57704.1"/>
    </source>
</evidence>
<feature type="region of interest" description="Disordered" evidence="5">
    <location>
        <begin position="276"/>
        <end position="327"/>
    </location>
</feature>
<dbReference type="InterPro" id="IPR017907">
    <property type="entry name" value="Znf_RING_CS"/>
</dbReference>
<evidence type="ECO:0000256" key="5">
    <source>
        <dbReference type="SAM" id="MobiDB-lite"/>
    </source>
</evidence>
<dbReference type="PROSITE" id="PS00518">
    <property type="entry name" value="ZF_RING_1"/>
    <property type="match status" value="1"/>
</dbReference>
<dbReference type="STRING" id="1036808.A0A0C3DN99"/>
<dbReference type="OrthoDB" id="1431934at2759"/>